<evidence type="ECO:0000259" key="12">
    <source>
        <dbReference type="SMART" id="SM00829"/>
    </source>
</evidence>
<protein>
    <submittedName>
        <fullName evidence="13">Alcohol dehydrogenase (NADP(+))</fullName>
        <ecNumber evidence="13">1.1.1.2</ecNumber>
    </submittedName>
</protein>
<evidence type="ECO:0000256" key="2">
    <source>
        <dbReference type="ARBA" id="ARBA00004127"/>
    </source>
</evidence>
<comment type="similarity">
    <text evidence="9">Belongs to the zinc-containing alcohol dehydrogenase family.</text>
</comment>
<comment type="cofactor">
    <cofactor evidence="1 9">
        <name>Zn(2+)</name>
        <dbReference type="ChEBI" id="CHEBI:29105"/>
    </cofactor>
</comment>
<dbReference type="PROSITE" id="PS00065">
    <property type="entry name" value="D_2_HYDROXYACID_DH_1"/>
    <property type="match status" value="1"/>
</dbReference>
<dbReference type="GO" id="GO:0008106">
    <property type="term" value="F:alcohol dehydrogenase (NADP+) activity"/>
    <property type="evidence" value="ECO:0007669"/>
    <property type="project" value="UniProtKB-EC"/>
</dbReference>
<dbReference type="InterPro" id="IPR036291">
    <property type="entry name" value="NAD(P)-bd_dom_sf"/>
</dbReference>
<evidence type="ECO:0000256" key="4">
    <source>
        <dbReference type="ARBA" id="ARBA00022723"/>
    </source>
</evidence>
<feature type="region of interest" description="Disordered" evidence="10">
    <location>
        <begin position="27"/>
        <end position="62"/>
    </location>
</feature>
<keyword evidence="6 11" id="KW-1133">Transmembrane helix</keyword>
<dbReference type="InterPro" id="IPR003807">
    <property type="entry name" value="DUF202"/>
</dbReference>
<proteinExistence type="inferred from homology"/>
<keyword evidence="5 9" id="KW-0862">Zinc</keyword>
<evidence type="ECO:0000256" key="8">
    <source>
        <dbReference type="ARBA" id="ARBA00023136"/>
    </source>
</evidence>
<name>A0AAF0E2R5_9BASI</name>
<evidence type="ECO:0000256" key="3">
    <source>
        <dbReference type="ARBA" id="ARBA00022692"/>
    </source>
</evidence>
<dbReference type="EMBL" id="CP119939">
    <property type="protein sequence ID" value="WFD03970.1"/>
    <property type="molecule type" value="Genomic_DNA"/>
</dbReference>
<evidence type="ECO:0000256" key="7">
    <source>
        <dbReference type="ARBA" id="ARBA00023002"/>
    </source>
</evidence>
<dbReference type="PROSITE" id="PS00059">
    <property type="entry name" value="ADH_ZINC"/>
    <property type="match status" value="1"/>
</dbReference>
<dbReference type="SUPFAM" id="SSF51735">
    <property type="entry name" value="NAD(P)-binding Rossmann-fold domains"/>
    <property type="match status" value="1"/>
</dbReference>
<dbReference type="InterPro" id="IPR029752">
    <property type="entry name" value="D-isomer_DH_CS1"/>
</dbReference>
<dbReference type="Gene3D" id="3.40.50.720">
    <property type="entry name" value="NAD(P)-binding Rossmann-like Domain"/>
    <property type="match status" value="1"/>
</dbReference>
<keyword evidence="14" id="KW-1185">Reference proteome</keyword>
<dbReference type="CDD" id="cd05283">
    <property type="entry name" value="CAD1"/>
    <property type="match status" value="1"/>
</dbReference>
<feature type="compositionally biased region" description="Basic and acidic residues" evidence="10">
    <location>
        <begin position="27"/>
        <end position="37"/>
    </location>
</feature>
<dbReference type="Pfam" id="PF00107">
    <property type="entry name" value="ADH_zinc_N"/>
    <property type="match status" value="1"/>
</dbReference>
<sequence length="528" mass="58539">MSSAQTSSAIGGYLSNLYERASHFVNEHTGHSEERQPLLHGQSSQEYGSVPDNQIPVPKPRKVQSPVKVEAKVWFANERTWISWLRCSVLMGTLSLALFNSASYFKPEPVPPPFEPGPDQNGLMRTFHTVRTFGIIYALISVLTLLWGLYSYQRRVTLIKSKWPGSFDDLIGPPIVCAATFLAILANFIIAVDLGTVFKGSPSGKIVQAKGATVELKRDQVVIDIAYSGLCGTDLHFRKRGDMVLGHEGVGVISQVGEDVKILKVGDRVGWGYNHNACGYCKQCWNGMDVLCPERQMYGAADLEFGSFGDRAVLNAYFVHKIPDEIPLRLAGPLQCGGATVYSAIVNSEIRSNDRVGVVGLGGLGHLAVQYLRKMGCDVVVFSQTNSKKQQAEQLGATEFVAVKENPSFEGVKPVDYLLVSTSQQPDWHRFFQAMSPRGRIVPLTVAFEDMSHPYADILMKELSISGSLVARRQVHREMLEFSARQNVEAWIEELPMTEEGVNTAFDRLDKGDVRYRFVLKSQRTNAE</sequence>
<evidence type="ECO:0000256" key="10">
    <source>
        <dbReference type="SAM" id="MobiDB-lite"/>
    </source>
</evidence>
<dbReference type="SMART" id="SM00829">
    <property type="entry name" value="PKS_ER"/>
    <property type="match status" value="1"/>
</dbReference>
<keyword evidence="3 11" id="KW-0812">Transmembrane</keyword>
<dbReference type="InterPro" id="IPR002328">
    <property type="entry name" value="ADH_Zn_CS"/>
</dbReference>
<dbReference type="GO" id="GO:0008270">
    <property type="term" value="F:zinc ion binding"/>
    <property type="evidence" value="ECO:0007669"/>
    <property type="project" value="InterPro"/>
</dbReference>
<dbReference type="Proteomes" id="UP001214603">
    <property type="component" value="Chromosome 6"/>
</dbReference>
<evidence type="ECO:0000313" key="13">
    <source>
        <dbReference type="EMBL" id="WFD03970.1"/>
    </source>
</evidence>
<dbReference type="GO" id="GO:0012505">
    <property type="term" value="C:endomembrane system"/>
    <property type="evidence" value="ECO:0007669"/>
    <property type="project" value="UniProtKB-SubCell"/>
</dbReference>
<dbReference type="FunFam" id="3.40.50.720:FF:000022">
    <property type="entry name" value="Cinnamyl alcohol dehydrogenase"/>
    <property type="match status" value="1"/>
</dbReference>
<dbReference type="InterPro" id="IPR020843">
    <property type="entry name" value="ER"/>
</dbReference>
<keyword evidence="7 13" id="KW-0560">Oxidoreductase</keyword>
<keyword evidence="8 11" id="KW-0472">Membrane</keyword>
<accession>A0AAF0E2R5</accession>
<dbReference type="EC" id="1.1.1.2" evidence="13"/>
<dbReference type="AlphaFoldDB" id="A0AAF0E2R5"/>
<dbReference type="Pfam" id="PF08240">
    <property type="entry name" value="ADH_N"/>
    <property type="match status" value="1"/>
</dbReference>
<dbReference type="InterPro" id="IPR011032">
    <property type="entry name" value="GroES-like_sf"/>
</dbReference>
<keyword evidence="4 9" id="KW-0479">Metal-binding</keyword>
<dbReference type="Pfam" id="PF02656">
    <property type="entry name" value="DUF202"/>
    <property type="match status" value="1"/>
</dbReference>
<reference evidence="13" key="1">
    <citation type="submission" date="2023-03" db="EMBL/GenBank/DDBJ databases">
        <title>Mating type loci evolution in Malassezia.</title>
        <authorList>
            <person name="Coelho M.A."/>
        </authorList>
    </citation>
    <scope>NUCLEOTIDE SEQUENCE</scope>
    <source>
        <strain evidence="13">CBS 7876</strain>
    </source>
</reference>
<dbReference type="SUPFAM" id="SSF50129">
    <property type="entry name" value="GroES-like"/>
    <property type="match status" value="1"/>
</dbReference>
<feature type="transmembrane region" description="Helical" evidence="11">
    <location>
        <begin position="130"/>
        <end position="150"/>
    </location>
</feature>
<comment type="subcellular location">
    <subcellularLocation>
        <location evidence="2">Endomembrane system</location>
        <topology evidence="2">Multi-pass membrane protein</topology>
    </subcellularLocation>
</comment>
<dbReference type="PANTHER" id="PTHR42683">
    <property type="entry name" value="ALDEHYDE REDUCTASE"/>
    <property type="match status" value="1"/>
</dbReference>
<organism evidence="13 14">
    <name type="scientific">Malassezia obtusa</name>
    <dbReference type="NCBI Taxonomy" id="76774"/>
    <lineage>
        <taxon>Eukaryota</taxon>
        <taxon>Fungi</taxon>
        <taxon>Dikarya</taxon>
        <taxon>Basidiomycota</taxon>
        <taxon>Ustilaginomycotina</taxon>
        <taxon>Malasseziomycetes</taxon>
        <taxon>Malasseziales</taxon>
        <taxon>Malasseziaceae</taxon>
        <taxon>Malassezia</taxon>
    </lineage>
</organism>
<feature type="transmembrane region" description="Helical" evidence="11">
    <location>
        <begin position="170"/>
        <end position="192"/>
    </location>
</feature>
<gene>
    <name evidence="13" type="ORF">MOBT1_002667</name>
</gene>
<evidence type="ECO:0000256" key="5">
    <source>
        <dbReference type="ARBA" id="ARBA00022833"/>
    </source>
</evidence>
<evidence type="ECO:0000256" key="9">
    <source>
        <dbReference type="RuleBase" id="RU361277"/>
    </source>
</evidence>
<dbReference type="InterPro" id="IPR013149">
    <property type="entry name" value="ADH-like_C"/>
</dbReference>
<feature type="domain" description="Enoyl reductase (ER)" evidence="12">
    <location>
        <begin position="200"/>
        <end position="520"/>
    </location>
</feature>
<feature type="transmembrane region" description="Helical" evidence="11">
    <location>
        <begin position="84"/>
        <end position="105"/>
    </location>
</feature>
<dbReference type="InterPro" id="IPR013154">
    <property type="entry name" value="ADH-like_N"/>
</dbReference>
<evidence type="ECO:0000313" key="14">
    <source>
        <dbReference type="Proteomes" id="UP001214603"/>
    </source>
</evidence>
<evidence type="ECO:0000256" key="1">
    <source>
        <dbReference type="ARBA" id="ARBA00001947"/>
    </source>
</evidence>
<evidence type="ECO:0000256" key="11">
    <source>
        <dbReference type="SAM" id="Phobius"/>
    </source>
</evidence>
<dbReference type="Gene3D" id="3.90.180.10">
    <property type="entry name" value="Medium-chain alcohol dehydrogenases, catalytic domain"/>
    <property type="match status" value="1"/>
</dbReference>
<evidence type="ECO:0000256" key="6">
    <source>
        <dbReference type="ARBA" id="ARBA00022989"/>
    </source>
</evidence>
<dbReference type="InterPro" id="IPR047109">
    <property type="entry name" value="CAD-like"/>
</dbReference>